<evidence type="ECO:0000313" key="1">
    <source>
        <dbReference type="EMBL" id="AFC45273.1"/>
    </source>
</evidence>
<dbReference type="AlphaFoldDB" id="H8IN90"/>
<proteinExistence type="predicted"/>
<dbReference type="HOGENOM" id="CLU_3202264_0_0_11"/>
<gene>
    <name evidence="1" type="ordered locus">OCU_40540</name>
</gene>
<dbReference type="PATRIC" id="fig|487521.10.peg.4061"/>
<organism evidence="1 2">
    <name type="scientific">Mycobacterium intracellulare (strain ATCC 13950 / DSM 43223 / JCM 6384 / NCTC 13025 / 3600)</name>
    <dbReference type="NCBI Taxonomy" id="487521"/>
    <lineage>
        <taxon>Bacteria</taxon>
        <taxon>Bacillati</taxon>
        <taxon>Actinomycetota</taxon>
        <taxon>Actinomycetes</taxon>
        <taxon>Mycobacteriales</taxon>
        <taxon>Mycobacteriaceae</taxon>
        <taxon>Mycobacterium</taxon>
        <taxon>Mycobacterium avium complex (MAC)</taxon>
    </lineage>
</organism>
<evidence type="ECO:0000313" key="2">
    <source>
        <dbReference type="Proteomes" id="UP000008004"/>
    </source>
</evidence>
<dbReference type="KEGG" id="mia:OCU_40540"/>
<dbReference type="EMBL" id="CP003322">
    <property type="protein sequence ID" value="AFC45273.1"/>
    <property type="molecule type" value="Genomic_DNA"/>
</dbReference>
<protein>
    <submittedName>
        <fullName evidence="1">Uncharacterized protein</fullName>
    </submittedName>
</protein>
<dbReference type="Proteomes" id="UP000008004">
    <property type="component" value="Chromosome"/>
</dbReference>
<accession>H8IN90</accession>
<name>H8IN90_MYCIA</name>
<reference evidence="1 2" key="1">
    <citation type="journal article" date="2012" name="J. Bacteriol.">
        <title>Complete genome sequence of Mycobacterium intracellulare strain ATCC 13950T.</title>
        <authorList>
            <person name="Kim B.J."/>
            <person name="Choi B.S."/>
            <person name="Lim J.S."/>
            <person name="Choi I.Y."/>
            <person name="Lee J.H."/>
            <person name="Chun J."/>
            <person name="Kook Y.H."/>
            <person name="Kim B.J."/>
        </authorList>
    </citation>
    <scope>NUCLEOTIDE SEQUENCE [LARGE SCALE GENOMIC DNA]</scope>
    <source>
        <strain evidence="2">ATCC 13950 / DSM 43223 / JCM 6384 / NCTC 13025 / 3600</strain>
    </source>
</reference>
<sequence>MIARLLLIALRALHRHRAGSESLATPILGDVALWAPNVDFLRQFA</sequence>